<comment type="caution">
    <text evidence="1">The sequence shown here is derived from an EMBL/GenBank/DDBJ whole genome shotgun (WGS) entry which is preliminary data.</text>
</comment>
<keyword evidence="2" id="KW-1185">Reference proteome</keyword>
<protein>
    <submittedName>
        <fullName evidence="1">Uncharacterized protein</fullName>
    </submittedName>
</protein>
<evidence type="ECO:0000313" key="1">
    <source>
        <dbReference type="EMBL" id="KAJ1678615.1"/>
    </source>
</evidence>
<name>A0ACC1HRG9_9FUNG</name>
<dbReference type="EMBL" id="JAMZIH010001002">
    <property type="protein sequence ID" value="KAJ1678615.1"/>
    <property type="molecule type" value="Genomic_DNA"/>
</dbReference>
<proteinExistence type="predicted"/>
<sequence>DAIYAYSESLHKVFITLIPLSSIGFLASLVLKRTEPASKGEEGEAAPKPAALE</sequence>
<evidence type="ECO:0000313" key="2">
    <source>
        <dbReference type="Proteomes" id="UP001145114"/>
    </source>
</evidence>
<feature type="non-terminal residue" evidence="1">
    <location>
        <position position="1"/>
    </location>
</feature>
<gene>
    <name evidence="1" type="ORF">EV182_003693</name>
</gene>
<reference evidence="1" key="1">
    <citation type="submission" date="2022-06" db="EMBL/GenBank/DDBJ databases">
        <title>Phylogenomic reconstructions and comparative analyses of Kickxellomycotina fungi.</title>
        <authorList>
            <person name="Reynolds N.K."/>
            <person name="Stajich J.E."/>
            <person name="Barry K."/>
            <person name="Grigoriev I.V."/>
            <person name="Crous P."/>
            <person name="Smith M.E."/>
        </authorList>
    </citation>
    <scope>NUCLEOTIDE SEQUENCE</scope>
    <source>
        <strain evidence="1">RSA 2271</strain>
    </source>
</reference>
<dbReference type="Proteomes" id="UP001145114">
    <property type="component" value="Unassembled WGS sequence"/>
</dbReference>
<organism evidence="1 2">
    <name type="scientific">Spiromyces aspiralis</name>
    <dbReference type="NCBI Taxonomy" id="68401"/>
    <lineage>
        <taxon>Eukaryota</taxon>
        <taxon>Fungi</taxon>
        <taxon>Fungi incertae sedis</taxon>
        <taxon>Zoopagomycota</taxon>
        <taxon>Kickxellomycotina</taxon>
        <taxon>Kickxellomycetes</taxon>
        <taxon>Kickxellales</taxon>
        <taxon>Kickxellaceae</taxon>
        <taxon>Spiromyces</taxon>
    </lineage>
</organism>
<accession>A0ACC1HRG9</accession>